<gene>
    <name evidence="3" type="primary">LOC127750477</name>
</gene>
<dbReference type="AlphaFoldDB" id="A0A9C6X2W2"/>
<evidence type="ECO:0000313" key="3">
    <source>
        <dbReference type="RefSeq" id="XP_052128149.1"/>
    </source>
</evidence>
<feature type="region of interest" description="Disordered" evidence="1">
    <location>
        <begin position="164"/>
        <end position="193"/>
    </location>
</feature>
<dbReference type="Proteomes" id="UP000504606">
    <property type="component" value="Unplaced"/>
</dbReference>
<dbReference type="GeneID" id="127750477"/>
<feature type="region of interest" description="Disordered" evidence="1">
    <location>
        <begin position="112"/>
        <end position="131"/>
    </location>
</feature>
<protein>
    <submittedName>
        <fullName evidence="3">Uncharacterized protein LOC127750477</fullName>
    </submittedName>
</protein>
<proteinExistence type="predicted"/>
<sequence>MECVADATTAGFWSRRLEEGGSPPAEDASLDTTLPGGPLHPKCLRRGPGTGPGPPYSGSYRKFVNHLVRSNFSDNLNDDSSFVGVEADAPRAPALDCILDDVLAEERDVVVRPLRPPRPPPRLGQHRAGRARGSSALWSGWAPSLTSISASAPLCLCLGPEQLAEQQTPPTPPPTPERPPRLAPRRPPGHPAPWLAMHMTHLKCICIVLGDLPEASSNSKLSKNKAKKNTRSDVPFAIRSREFAANQSAEQCSHREPVLSLKALDPIEQSLLHEFLFRVRSSVENQHDTFARCLLLMIYVKNIAVTAVQRSKTLHKVLD</sequence>
<organism evidence="2 3">
    <name type="scientific">Frankliniella occidentalis</name>
    <name type="common">Western flower thrips</name>
    <name type="synonym">Euthrips occidentalis</name>
    <dbReference type="NCBI Taxonomy" id="133901"/>
    <lineage>
        <taxon>Eukaryota</taxon>
        <taxon>Metazoa</taxon>
        <taxon>Ecdysozoa</taxon>
        <taxon>Arthropoda</taxon>
        <taxon>Hexapoda</taxon>
        <taxon>Insecta</taxon>
        <taxon>Pterygota</taxon>
        <taxon>Neoptera</taxon>
        <taxon>Paraneoptera</taxon>
        <taxon>Thysanoptera</taxon>
        <taxon>Terebrantia</taxon>
        <taxon>Thripoidea</taxon>
        <taxon>Thripidae</taxon>
        <taxon>Frankliniella</taxon>
    </lineage>
</organism>
<keyword evidence="2" id="KW-1185">Reference proteome</keyword>
<dbReference type="RefSeq" id="XP_052128149.1">
    <property type="nucleotide sequence ID" value="XM_052272189.1"/>
</dbReference>
<feature type="compositionally biased region" description="Pro residues" evidence="1">
    <location>
        <begin position="169"/>
        <end position="182"/>
    </location>
</feature>
<evidence type="ECO:0000313" key="2">
    <source>
        <dbReference type="Proteomes" id="UP000504606"/>
    </source>
</evidence>
<name>A0A9C6X2W2_FRAOC</name>
<reference evidence="3" key="1">
    <citation type="submission" date="2025-08" db="UniProtKB">
        <authorList>
            <consortium name="RefSeq"/>
        </authorList>
    </citation>
    <scope>IDENTIFICATION</scope>
    <source>
        <tissue evidence="3">Whole organism</tissue>
    </source>
</reference>
<dbReference type="KEGG" id="foc:127750477"/>
<accession>A0A9C6X2W2</accession>
<evidence type="ECO:0000256" key="1">
    <source>
        <dbReference type="SAM" id="MobiDB-lite"/>
    </source>
</evidence>
<feature type="region of interest" description="Disordered" evidence="1">
    <location>
        <begin position="14"/>
        <end position="58"/>
    </location>
</feature>